<dbReference type="InterPro" id="IPR051046">
    <property type="entry name" value="MurCDEF_CellWall_CoF430Synth"/>
</dbReference>
<comment type="subcellular location">
    <subcellularLocation>
        <location evidence="10 11">Cytoplasm</location>
    </subcellularLocation>
</comment>
<dbReference type="InterPro" id="IPR004101">
    <property type="entry name" value="Mur_ligase_C"/>
</dbReference>
<comment type="catalytic activity">
    <reaction evidence="11">
        <text>D-alanyl-D-alanine + UDP-N-acetyl-alpha-D-muramoyl-L-alanyl-gamma-D-glutamyl-meso-2,6-diaminopimelate + ATP = UDP-N-acetyl-alpha-D-muramoyl-L-alanyl-gamma-D-glutamyl-meso-2,6-diaminopimeloyl-D-alanyl-D-alanine + ADP + phosphate + H(+)</text>
        <dbReference type="Rhea" id="RHEA:28374"/>
        <dbReference type="ChEBI" id="CHEBI:15378"/>
        <dbReference type="ChEBI" id="CHEBI:30616"/>
        <dbReference type="ChEBI" id="CHEBI:43474"/>
        <dbReference type="ChEBI" id="CHEBI:57822"/>
        <dbReference type="ChEBI" id="CHEBI:61386"/>
        <dbReference type="ChEBI" id="CHEBI:83905"/>
        <dbReference type="ChEBI" id="CHEBI:456216"/>
        <dbReference type="EC" id="6.3.2.10"/>
    </reaction>
</comment>
<dbReference type="GO" id="GO:0008766">
    <property type="term" value="F:UDP-N-acetylmuramoylalanyl-D-glutamyl-2,6-diaminopimelate-D-alanyl-D-alanine ligase activity"/>
    <property type="evidence" value="ECO:0007669"/>
    <property type="project" value="RHEA"/>
</dbReference>
<dbReference type="GO" id="GO:0005737">
    <property type="term" value="C:cytoplasm"/>
    <property type="evidence" value="ECO:0007669"/>
    <property type="project" value="UniProtKB-SubCell"/>
</dbReference>
<keyword evidence="9 10" id="KW-0961">Cell wall biogenesis/degradation</keyword>
<evidence type="ECO:0000256" key="2">
    <source>
        <dbReference type="ARBA" id="ARBA00022598"/>
    </source>
</evidence>
<dbReference type="AlphaFoldDB" id="A0A4P6ZMM3"/>
<dbReference type="GO" id="GO:0008360">
    <property type="term" value="P:regulation of cell shape"/>
    <property type="evidence" value="ECO:0007669"/>
    <property type="project" value="UniProtKB-KW"/>
</dbReference>
<evidence type="ECO:0000256" key="11">
    <source>
        <dbReference type="RuleBase" id="RU004136"/>
    </source>
</evidence>
<dbReference type="HAMAP" id="MF_02019">
    <property type="entry name" value="MurF"/>
    <property type="match status" value="1"/>
</dbReference>
<evidence type="ECO:0000259" key="13">
    <source>
        <dbReference type="Pfam" id="PF02875"/>
    </source>
</evidence>
<organism evidence="15 16">
    <name type="scientific">Acetilactobacillus jinshanensis</name>
    <dbReference type="NCBI Taxonomy" id="1720083"/>
    <lineage>
        <taxon>Bacteria</taxon>
        <taxon>Bacillati</taxon>
        <taxon>Bacillota</taxon>
        <taxon>Bacilli</taxon>
        <taxon>Lactobacillales</taxon>
        <taxon>Lactobacillaceae</taxon>
        <taxon>Acetilactobacillus</taxon>
    </lineage>
</organism>
<evidence type="ECO:0000256" key="7">
    <source>
        <dbReference type="ARBA" id="ARBA00022984"/>
    </source>
</evidence>
<dbReference type="GO" id="GO:0009252">
    <property type="term" value="P:peptidoglycan biosynthetic process"/>
    <property type="evidence" value="ECO:0007669"/>
    <property type="project" value="UniProtKB-UniRule"/>
</dbReference>
<accession>A0A4P6ZMM3</accession>
<protein>
    <recommendedName>
        <fullName evidence="10 11">UDP-N-acetylmuramoyl-tripeptide--D-alanyl-D-alanine ligase</fullName>
        <ecNumber evidence="10 11">6.3.2.10</ecNumber>
    </recommendedName>
    <alternativeName>
        <fullName evidence="10">D-alanyl-D-alanine-adding enzyme</fullName>
    </alternativeName>
</protein>
<dbReference type="EMBL" id="CP034726">
    <property type="protein sequence ID" value="QBP18873.1"/>
    <property type="molecule type" value="Genomic_DNA"/>
</dbReference>
<feature type="domain" description="Mur ligase N-terminal catalytic" evidence="12">
    <location>
        <begin position="30"/>
        <end position="98"/>
    </location>
</feature>
<dbReference type="GO" id="GO:0051301">
    <property type="term" value="P:cell division"/>
    <property type="evidence" value="ECO:0007669"/>
    <property type="project" value="UniProtKB-KW"/>
</dbReference>
<dbReference type="Gene3D" id="3.40.1390.10">
    <property type="entry name" value="MurE/MurF, N-terminal domain"/>
    <property type="match status" value="1"/>
</dbReference>
<evidence type="ECO:0000259" key="12">
    <source>
        <dbReference type="Pfam" id="PF01225"/>
    </source>
</evidence>
<evidence type="ECO:0000313" key="15">
    <source>
        <dbReference type="EMBL" id="QBP18873.1"/>
    </source>
</evidence>
<comment type="catalytic activity">
    <reaction evidence="10">
        <text>UDP-N-acetyl-alpha-D-muramoyl-L-alanyl-gamma-D-glutamyl-L-lysine + D-alanyl-D-alanine + ATP = UDP-N-acetyl-alpha-D-muramoyl-L-alanyl-gamma-D-glutamyl-L-lysyl-D-alanyl-D-alanine + ADP + phosphate + H(+)</text>
        <dbReference type="Rhea" id="RHEA:16085"/>
        <dbReference type="ChEBI" id="CHEBI:15378"/>
        <dbReference type="ChEBI" id="CHEBI:30616"/>
        <dbReference type="ChEBI" id="CHEBI:43474"/>
        <dbReference type="ChEBI" id="CHEBI:57822"/>
        <dbReference type="ChEBI" id="CHEBI:70758"/>
        <dbReference type="ChEBI" id="CHEBI:83903"/>
        <dbReference type="ChEBI" id="CHEBI:456216"/>
        <dbReference type="EC" id="6.3.2.10"/>
    </reaction>
</comment>
<dbReference type="GO" id="GO:0047480">
    <property type="term" value="F:UDP-N-acetylmuramoyl-tripeptide-D-alanyl-D-alanine ligase activity"/>
    <property type="evidence" value="ECO:0007669"/>
    <property type="project" value="UniProtKB-UniRule"/>
</dbReference>
<dbReference type="InterPro" id="IPR000713">
    <property type="entry name" value="Mur_ligase_N"/>
</dbReference>
<dbReference type="Pfam" id="PF08245">
    <property type="entry name" value="Mur_ligase_M"/>
    <property type="match status" value="1"/>
</dbReference>
<dbReference type="GO" id="GO:0005524">
    <property type="term" value="F:ATP binding"/>
    <property type="evidence" value="ECO:0007669"/>
    <property type="project" value="UniProtKB-UniRule"/>
</dbReference>
<dbReference type="UniPathway" id="UPA00219"/>
<proteinExistence type="inferred from homology"/>
<evidence type="ECO:0000259" key="14">
    <source>
        <dbReference type="Pfam" id="PF08245"/>
    </source>
</evidence>
<dbReference type="OrthoDB" id="9801978at2"/>
<dbReference type="GO" id="GO:0071555">
    <property type="term" value="P:cell wall organization"/>
    <property type="evidence" value="ECO:0007669"/>
    <property type="project" value="UniProtKB-KW"/>
</dbReference>
<evidence type="ECO:0000256" key="8">
    <source>
        <dbReference type="ARBA" id="ARBA00023306"/>
    </source>
</evidence>
<comment type="function">
    <text evidence="10 11">Involved in cell wall formation. Catalyzes the final step in the synthesis of UDP-N-acetylmuramoyl-pentapeptide, the precursor of murein.</text>
</comment>
<dbReference type="Pfam" id="PF02875">
    <property type="entry name" value="Mur_ligase_C"/>
    <property type="match status" value="1"/>
</dbReference>
<dbReference type="Gene3D" id="3.40.1190.10">
    <property type="entry name" value="Mur-like, catalytic domain"/>
    <property type="match status" value="1"/>
</dbReference>
<dbReference type="InterPro" id="IPR035911">
    <property type="entry name" value="MurE/MurF_N"/>
</dbReference>
<dbReference type="Pfam" id="PF01225">
    <property type="entry name" value="Mur_ligase"/>
    <property type="match status" value="1"/>
</dbReference>
<dbReference type="InterPro" id="IPR013221">
    <property type="entry name" value="Mur_ligase_cen"/>
</dbReference>
<evidence type="ECO:0000313" key="16">
    <source>
        <dbReference type="Proteomes" id="UP000294321"/>
    </source>
</evidence>
<gene>
    <name evidence="10" type="primary">murF</name>
    <name evidence="15" type="ORF">ELX58_07190</name>
</gene>
<keyword evidence="2 10" id="KW-0436">Ligase</keyword>
<evidence type="ECO:0000256" key="4">
    <source>
        <dbReference type="ARBA" id="ARBA00022741"/>
    </source>
</evidence>
<evidence type="ECO:0000256" key="3">
    <source>
        <dbReference type="ARBA" id="ARBA00022618"/>
    </source>
</evidence>
<reference evidence="16" key="1">
    <citation type="submission" date="2018-12" db="EMBL/GenBank/DDBJ databases">
        <title>A new species of lactobacillus.</title>
        <authorList>
            <person name="Jian Y."/>
            <person name="Xin L."/>
            <person name="Hong Z.J."/>
            <person name="Ming L.Z."/>
            <person name="Hong X.Z."/>
        </authorList>
    </citation>
    <scope>NUCLEOTIDE SEQUENCE [LARGE SCALE GENOMIC DNA]</scope>
    <source>
        <strain evidence="16">HSLZ-75</strain>
    </source>
</reference>
<feature type="domain" description="Mur ligase central" evidence="14">
    <location>
        <begin position="109"/>
        <end position="293"/>
    </location>
</feature>
<evidence type="ECO:0000256" key="10">
    <source>
        <dbReference type="HAMAP-Rule" id="MF_02019"/>
    </source>
</evidence>
<dbReference type="Proteomes" id="UP000294321">
    <property type="component" value="Chromosome"/>
</dbReference>
<keyword evidence="16" id="KW-1185">Reference proteome</keyword>
<evidence type="ECO:0000256" key="6">
    <source>
        <dbReference type="ARBA" id="ARBA00022960"/>
    </source>
</evidence>
<dbReference type="InterPro" id="IPR036615">
    <property type="entry name" value="Mur_ligase_C_dom_sf"/>
</dbReference>
<dbReference type="Gene3D" id="3.90.190.20">
    <property type="entry name" value="Mur ligase, C-terminal domain"/>
    <property type="match status" value="1"/>
</dbReference>
<dbReference type="InterPro" id="IPR005863">
    <property type="entry name" value="UDP-N-AcMur_synth"/>
</dbReference>
<dbReference type="SUPFAM" id="SSF53623">
    <property type="entry name" value="MurD-like peptide ligases, catalytic domain"/>
    <property type="match status" value="1"/>
</dbReference>
<dbReference type="PANTHER" id="PTHR43024">
    <property type="entry name" value="UDP-N-ACETYLMURAMOYL-TRIPEPTIDE--D-ALANYL-D-ALANINE LIGASE"/>
    <property type="match status" value="1"/>
</dbReference>
<keyword evidence="4 10" id="KW-0547">Nucleotide-binding</keyword>
<keyword evidence="6 10" id="KW-0133">Cell shape</keyword>
<keyword evidence="8 10" id="KW-0131">Cell cycle</keyword>
<dbReference type="RefSeq" id="WP_133442431.1">
    <property type="nucleotide sequence ID" value="NZ_CP034726.1"/>
</dbReference>
<dbReference type="NCBIfam" id="TIGR01143">
    <property type="entry name" value="murF"/>
    <property type="match status" value="1"/>
</dbReference>
<comment type="pathway">
    <text evidence="10 11">Cell wall biogenesis; peptidoglycan biosynthesis.</text>
</comment>
<sequence length="457" mass="49915">MRMTVEEVARAVSAKNDVSKYSDQVVTNAAFDSRRLKPGALFVPLTGKRDGHKYLPSARKNGAVASFWAADHPNPPKDFPIIVVDNPLKALQTLANYYRQKVNPKVVAITGSNGKTTTKDLTTAILSTKYRVTKTHASFNNAIGVPVTILSMNPDTQVLVVEMGMDNYGQLDKLSKIAEPDVALITMIGEAHIENLGSRAGIANAKMEITHGLKADGTFLFNGDEPLLQARAKKVSQKQLTFGDQHSNDIYPTQIKGYDTKTSFTVNRYPGKQFTIPIIGHYNVNNACAAMLIASLFSVSPEDMQKGLMNASLTQNRTEWMTGKKGEPVLSDVYNSNPSAARAVLKTFSATHTDGKRIAVLGDMLELGSDSKAMHASLAKDLDPKKIQSVYLVGTDMAALKAALADKYPTNAVHYYQADQLPQLTHDLEQELTSRDEVMLKASHGIHLEKVLAKITK</sequence>
<feature type="domain" description="Mur ligase C-terminal" evidence="13">
    <location>
        <begin position="317"/>
        <end position="443"/>
    </location>
</feature>
<dbReference type="InterPro" id="IPR036565">
    <property type="entry name" value="Mur-like_cat_sf"/>
</dbReference>
<dbReference type="SUPFAM" id="SSF53244">
    <property type="entry name" value="MurD-like peptide ligases, peptide-binding domain"/>
    <property type="match status" value="1"/>
</dbReference>
<name>A0A4P6ZMM3_9LACO</name>
<evidence type="ECO:0000256" key="5">
    <source>
        <dbReference type="ARBA" id="ARBA00022840"/>
    </source>
</evidence>
<keyword evidence="5 10" id="KW-0067">ATP-binding</keyword>
<evidence type="ECO:0000256" key="9">
    <source>
        <dbReference type="ARBA" id="ARBA00023316"/>
    </source>
</evidence>
<comment type="similarity">
    <text evidence="10">Belongs to the MurCDEF family. MurF subfamily.</text>
</comment>
<dbReference type="KEGG" id="lji:ELX58_07190"/>
<evidence type="ECO:0000256" key="1">
    <source>
        <dbReference type="ARBA" id="ARBA00022490"/>
    </source>
</evidence>
<dbReference type="EC" id="6.3.2.10" evidence="10 11"/>
<dbReference type="PANTHER" id="PTHR43024:SF1">
    <property type="entry name" value="UDP-N-ACETYLMURAMOYL-TRIPEPTIDE--D-ALANYL-D-ALANINE LIGASE"/>
    <property type="match status" value="1"/>
</dbReference>
<keyword evidence="1 10" id="KW-0963">Cytoplasm</keyword>
<feature type="binding site" evidence="10">
    <location>
        <begin position="111"/>
        <end position="117"/>
    </location>
    <ligand>
        <name>ATP</name>
        <dbReference type="ChEBI" id="CHEBI:30616"/>
    </ligand>
</feature>
<dbReference type="SUPFAM" id="SSF63418">
    <property type="entry name" value="MurE/MurF N-terminal domain"/>
    <property type="match status" value="1"/>
</dbReference>
<keyword evidence="3 10" id="KW-0132">Cell division</keyword>
<keyword evidence="7 10" id="KW-0573">Peptidoglycan synthesis</keyword>